<dbReference type="eggNOG" id="COG2610">
    <property type="taxonomic scope" value="Bacteria"/>
</dbReference>
<dbReference type="HOGENOM" id="CLU_027949_0_2_10"/>
<sequence>MLTILFTLVALAFILVAITKYDIHPFLALFVGAIGFGLLVGMPTSLIIQSIKDGFGGVMGNIGILILLGVTIGVFLEKTGGAMVIAQKVLSWIGEKSVMLAMMLSGYILSIPIFGDSTFIMMNPICKSLSLKSKVPYAAVAIALALGATASHSLVPPTPGPIAAAGIIEANLGSVILWGLLVSSITLIPSYFFIKKFVMGIPLEPKFATDENVEKTGKQPSAFKAFLPIVFPLILIIFASIADYPTKPFGTGALAQTILFVGSPIIALLIGAFLSFFLPEKFDRKLLSSTGWIGDSLVLAAPVILITGAGGVFGKMLQNSGIGDLVSSSLSEAGWGIFLPYIIAFSLKTAQGSSTVAMITTASIIAPLLVTLGLDSEMMRIFTVLAIGSGAIAISHANDSFFWAVTQLTGLTIKQGNLSHSIGTLIMSATAILVIFGLTFLVG</sequence>
<name>F4KUU8_HALH1</name>
<protein>
    <submittedName>
        <fullName evidence="2">Gluconate transporter</fullName>
    </submittedName>
</protein>
<organism evidence="2 3">
    <name type="scientific">Haliscomenobacter hydrossis (strain ATCC 27775 / DSM 1100 / LMG 10767 / O)</name>
    <dbReference type="NCBI Taxonomy" id="760192"/>
    <lineage>
        <taxon>Bacteria</taxon>
        <taxon>Pseudomonadati</taxon>
        <taxon>Bacteroidota</taxon>
        <taxon>Saprospiria</taxon>
        <taxon>Saprospirales</taxon>
        <taxon>Haliscomenobacteraceae</taxon>
        <taxon>Haliscomenobacter</taxon>
    </lineage>
</organism>
<dbReference type="PANTHER" id="PTHR30354:SF11">
    <property type="entry name" value="PERMEASE"/>
    <property type="match status" value="1"/>
</dbReference>
<reference key="2">
    <citation type="submission" date="2011-04" db="EMBL/GenBank/DDBJ databases">
        <title>Complete sequence of chromosome of Haliscomenobacter hydrossis DSM 1100.</title>
        <authorList>
            <consortium name="US DOE Joint Genome Institute (JGI-PGF)"/>
            <person name="Lucas S."/>
            <person name="Han J."/>
            <person name="Lapidus A."/>
            <person name="Bruce D."/>
            <person name="Goodwin L."/>
            <person name="Pitluck S."/>
            <person name="Peters L."/>
            <person name="Kyrpides N."/>
            <person name="Mavromatis K."/>
            <person name="Ivanova N."/>
            <person name="Ovchinnikova G."/>
            <person name="Pagani I."/>
            <person name="Daligault H."/>
            <person name="Detter J.C."/>
            <person name="Han C."/>
            <person name="Land M."/>
            <person name="Hauser L."/>
            <person name="Markowitz V."/>
            <person name="Cheng J.-F."/>
            <person name="Hugenholtz P."/>
            <person name="Woyke T."/>
            <person name="Wu D."/>
            <person name="Verbarg S."/>
            <person name="Frueling A."/>
            <person name="Brambilla E."/>
            <person name="Klenk H.-P."/>
            <person name="Eisen J.A."/>
        </authorList>
    </citation>
    <scope>NUCLEOTIDE SEQUENCE</scope>
    <source>
        <strain>DSM 1100</strain>
    </source>
</reference>
<dbReference type="Pfam" id="PF02447">
    <property type="entry name" value="GntP_permease"/>
    <property type="match status" value="1"/>
</dbReference>
<dbReference type="GO" id="GO:0005886">
    <property type="term" value="C:plasma membrane"/>
    <property type="evidence" value="ECO:0007669"/>
    <property type="project" value="TreeGrafter"/>
</dbReference>
<dbReference type="Proteomes" id="UP000008461">
    <property type="component" value="Chromosome"/>
</dbReference>
<keyword evidence="3" id="KW-1185">Reference proteome</keyword>
<dbReference type="STRING" id="760192.Halhy_0211"/>
<dbReference type="AlphaFoldDB" id="F4KUU8"/>
<dbReference type="GO" id="GO:0015128">
    <property type="term" value="F:gluconate transmembrane transporter activity"/>
    <property type="evidence" value="ECO:0007669"/>
    <property type="project" value="InterPro"/>
</dbReference>
<dbReference type="InterPro" id="IPR003474">
    <property type="entry name" value="Glcn_transporter"/>
</dbReference>
<feature type="transmembrane region" description="Helical" evidence="1">
    <location>
        <begin position="55"/>
        <end position="76"/>
    </location>
</feature>
<reference evidence="2 3" key="1">
    <citation type="journal article" date="2011" name="Stand. Genomic Sci.">
        <title>Complete genome sequence of Haliscomenobacter hydrossis type strain (O).</title>
        <authorList>
            <consortium name="US DOE Joint Genome Institute (JGI-PGF)"/>
            <person name="Daligault H."/>
            <person name="Lapidus A."/>
            <person name="Zeytun A."/>
            <person name="Nolan M."/>
            <person name="Lucas S."/>
            <person name="Del Rio T.G."/>
            <person name="Tice H."/>
            <person name="Cheng J.F."/>
            <person name="Tapia R."/>
            <person name="Han C."/>
            <person name="Goodwin L."/>
            <person name="Pitluck S."/>
            <person name="Liolios K."/>
            <person name="Pagani I."/>
            <person name="Ivanova N."/>
            <person name="Huntemann M."/>
            <person name="Mavromatis K."/>
            <person name="Mikhailova N."/>
            <person name="Pati A."/>
            <person name="Chen A."/>
            <person name="Palaniappan K."/>
            <person name="Land M."/>
            <person name="Hauser L."/>
            <person name="Brambilla E.M."/>
            <person name="Rohde M."/>
            <person name="Verbarg S."/>
            <person name="Goker M."/>
            <person name="Bristow J."/>
            <person name="Eisen J.A."/>
            <person name="Markowitz V."/>
            <person name="Hugenholtz P."/>
            <person name="Kyrpides N.C."/>
            <person name="Klenk H.P."/>
            <person name="Woyke T."/>
        </authorList>
    </citation>
    <scope>NUCLEOTIDE SEQUENCE [LARGE SCALE GENOMIC DNA]</scope>
    <source>
        <strain evidence="3">ATCC 27775 / DSM 1100 / LMG 10767 / O</strain>
    </source>
</reference>
<evidence type="ECO:0000313" key="2">
    <source>
        <dbReference type="EMBL" id="AEE48124.1"/>
    </source>
</evidence>
<gene>
    <name evidence="2" type="ordered locus">Halhy_0211</name>
</gene>
<feature type="transmembrane region" description="Helical" evidence="1">
    <location>
        <begin position="225"/>
        <end position="242"/>
    </location>
</feature>
<feature type="transmembrane region" description="Helical" evidence="1">
    <location>
        <begin position="135"/>
        <end position="155"/>
    </location>
</feature>
<evidence type="ECO:0000256" key="1">
    <source>
        <dbReference type="SAM" id="Phobius"/>
    </source>
</evidence>
<feature type="transmembrane region" description="Helical" evidence="1">
    <location>
        <begin position="175"/>
        <end position="194"/>
    </location>
</feature>
<dbReference type="EMBL" id="CP002691">
    <property type="protein sequence ID" value="AEE48124.1"/>
    <property type="molecule type" value="Genomic_DNA"/>
</dbReference>
<accession>F4KUU8</accession>
<keyword evidence="1" id="KW-0472">Membrane</keyword>
<feature type="transmembrane region" description="Helical" evidence="1">
    <location>
        <begin position="27"/>
        <end position="48"/>
    </location>
</feature>
<feature type="transmembrane region" description="Helical" evidence="1">
    <location>
        <begin position="96"/>
        <end position="114"/>
    </location>
</feature>
<dbReference type="RefSeq" id="WP_013762688.1">
    <property type="nucleotide sequence ID" value="NC_015510.1"/>
</dbReference>
<feature type="transmembrane region" description="Helical" evidence="1">
    <location>
        <begin position="380"/>
        <end position="406"/>
    </location>
</feature>
<feature type="transmembrane region" description="Helical" evidence="1">
    <location>
        <begin position="356"/>
        <end position="374"/>
    </location>
</feature>
<keyword evidence="1" id="KW-0812">Transmembrane</keyword>
<dbReference type="OrthoDB" id="9787129at2"/>
<dbReference type="PANTHER" id="PTHR30354">
    <property type="entry name" value="GNT FAMILY GLUCONATE TRANSPORTER"/>
    <property type="match status" value="1"/>
</dbReference>
<feature type="transmembrane region" description="Helical" evidence="1">
    <location>
        <begin position="418"/>
        <end position="442"/>
    </location>
</feature>
<proteinExistence type="predicted"/>
<dbReference type="KEGG" id="hhy:Halhy_0211"/>
<feature type="transmembrane region" description="Helical" evidence="1">
    <location>
        <begin position="290"/>
        <end position="313"/>
    </location>
</feature>
<keyword evidence="1" id="KW-1133">Transmembrane helix</keyword>
<evidence type="ECO:0000313" key="3">
    <source>
        <dbReference type="Proteomes" id="UP000008461"/>
    </source>
</evidence>
<feature type="transmembrane region" description="Helical" evidence="1">
    <location>
        <begin position="254"/>
        <end position="278"/>
    </location>
</feature>